<keyword evidence="4" id="KW-1185">Reference proteome</keyword>
<protein>
    <submittedName>
        <fullName evidence="3">Uncharacterized protein</fullName>
    </submittedName>
</protein>
<gene>
    <name evidence="3" type="primary">Acey_s0049.g1749</name>
    <name evidence="3" type="ORF">Y032_0049g1749</name>
</gene>
<name>A0A016UAW4_9BILA</name>
<evidence type="ECO:0000256" key="2">
    <source>
        <dbReference type="SAM" id="Phobius"/>
    </source>
</evidence>
<dbReference type="Proteomes" id="UP000024635">
    <property type="component" value="Unassembled WGS sequence"/>
</dbReference>
<proteinExistence type="predicted"/>
<organism evidence="3 4">
    <name type="scientific">Ancylostoma ceylanicum</name>
    <dbReference type="NCBI Taxonomy" id="53326"/>
    <lineage>
        <taxon>Eukaryota</taxon>
        <taxon>Metazoa</taxon>
        <taxon>Ecdysozoa</taxon>
        <taxon>Nematoda</taxon>
        <taxon>Chromadorea</taxon>
        <taxon>Rhabditida</taxon>
        <taxon>Rhabditina</taxon>
        <taxon>Rhabditomorpha</taxon>
        <taxon>Strongyloidea</taxon>
        <taxon>Ancylostomatidae</taxon>
        <taxon>Ancylostomatinae</taxon>
        <taxon>Ancylostoma</taxon>
    </lineage>
</organism>
<keyword evidence="2" id="KW-0472">Membrane</keyword>
<keyword evidence="2" id="KW-1133">Transmembrane helix</keyword>
<evidence type="ECO:0000256" key="1">
    <source>
        <dbReference type="SAM" id="MobiDB-lite"/>
    </source>
</evidence>
<dbReference type="EMBL" id="JARK01001385">
    <property type="protein sequence ID" value="EYC11753.1"/>
    <property type="molecule type" value="Genomic_DNA"/>
</dbReference>
<evidence type="ECO:0000313" key="4">
    <source>
        <dbReference type="Proteomes" id="UP000024635"/>
    </source>
</evidence>
<feature type="region of interest" description="Disordered" evidence="1">
    <location>
        <begin position="1"/>
        <end position="20"/>
    </location>
</feature>
<accession>A0A016UAW4</accession>
<evidence type="ECO:0000313" key="3">
    <source>
        <dbReference type="EMBL" id="EYC11753.1"/>
    </source>
</evidence>
<feature type="transmembrane region" description="Helical" evidence="2">
    <location>
        <begin position="26"/>
        <end position="50"/>
    </location>
</feature>
<keyword evidence="2" id="KW-0812">Transmembrane</keyword>
<dbReference type="AlphaFoldDB" id="A0A016UAW4"/>
<reference evidence="4" key="1">
    <citation type="journal article" date="2015" name="Nat. Genet.">
        <title>The genome and transcriptome of the zoonotic hookworm Ancylostoma ceylanicum identify infection-specific gene families.</title>
        <authorList>
            <person name="Schwarz E.M."/>
            <person name="Hu Y."/>
            <person name="Antoshechkin I."/>
            <person name="Miller M.M."/>
            <person name="Sternberg P.W."/>
            <person name="Aroian R.V."/>
        </authorList>
    </citation>
    <scope>NUCLEOTIDE SEQUENCE</scope>
    <source>
        <strain evidence="4">HY135</strain>
    </source>
</reference>
<comment type="caution">
    <text evidence="3">The sequence shown here is derived from an EMBL/GenBank/DDBJ whole genome shotgun (WGS) entry which is preliminary data.</text>
</comment>
<sequence>MAVTRRQPRQGCPATVSHTPESLSSAVGLLFLGAFPPNLVIFFSIFSCFITRSSIMTTNDIDSVARGAVAQRACQGREWVTAIDAHCSLTTSTIFRRQQRSKHCRNEIFPKYNNNSKMKRIGDN</sequence>